<reference evidence="2 3" key="1">
    <citation type="submission" date="2020-04" db="EMBL/GenBank/DDBJ databases">
        <title>Genome sequencing of novel species.</title>
        <authorList>
            <person name="Heo J."/>
            <person name="Kim S.-J."/>
            <person name="Kim J.-S."/>
            <person name="Hong S.-B."/>
            <person name="Kwon S.-W."/>
        </authorList>
    </citation>
    <scope>NUCLEOTIDE SEQUENCE [LARGE SCALE GENOMIC DNA]</scope>
    <source>
        <strain evidence="2 3">CJU-R4</strain>
    </source>
</reference>
<dbReference type="KEGG" id="srho:HH216_16305"/>
<dbReference type="SUPFAM" id="SSF48239">
    <property type="entry name" value="Terpenoid cyclases/Protein prenyltransferases"/>
    <property type="match status" value="1"/>
</dbReference>
<gene>
    <name evidence="2" type="ORF">HH216_16305</name>
</gene>
<sequence length="587" mass="65179">MQPISRTEFLRYCLSAGALVALSPLSSIAQPGADDFFKSVVDANNAEVAQLLQTLASPITDVRRRLGFDLANLAAAYSEPTSRYYQQADLVPAMEKIMRFLVQAQRPDGTLDIANLASPPDTGFILEALCTAGKILLANQAPALADVKALHKTFVVKAGEALRTGGVHTPNHRWVISAALARMNALYPNSAYVKRIQEWLAEGVFCDSDGNYLERSMNYAAVNDRTLTAIGQLQRQPNLLDKVRRNLRLVYYHMEPDGELVTVDSRRQDQYAPVNILLFYLDYHFYALHDNNPEWAALTQFIRTMPGFDKQVRRDLLASYLEDPIFRKPLPAPKAPSVDYRQFFKSTNLVRIRRGSTTTTLYGGNDLPLTIASGRSNSPNFFAFRKGAAILNYMRLSTDFFSTGYFHSEGITPDGDAYILHRQQTSPYYQPLPAKYRKADGNYALTPSTDGRFWNKMDFAHRPQSNLNTLKTTIRATEQNGQNTLAFSITGVAGIHVTLELCFRAGGQVTGLTAVGGSTDSYFLPDGTGEYRLGDDTIQFGPGLYKHDKITNLGGEPYSSHFGSLHTDGIHVYLTGVTPLTYTMKIG</sequence>
<keyword evidence="1" id="KW-0732">Signal</keyword>
<keyword evidence="3" id="KW-1185">Reference proteome</keyword>
<dbReference type="Proteomes" id="UP000501128">
    <property type="component" value="Chromosome"/>
</dbReference>
<dbReference type="EMBL" id="CP051677">
    <property type="protein sequence ID" value="QJD79803.1"/>
    <property type="molecule type" value="Genomic_DNA"/>
</dbReference>
<name>A0A7L5DRF1_9BACT</name>
<organism evidence="2 3">
    <name type="scientific">Spirosoma rhododendri</name>
    <dbReference type="NCBI Taxonomy" id="2728024"/>
    <lineage>
        <taxon>Bacteria</taxon>
        <taxon>Pseudomonadati</taxon>
        <taxon>Bacteroidota</taxon>
        <taxon>Cytophagia</taxon>
        <taxon>Cytophagales</taxon>
        <taxon>Cytophagaceae</taxon>
        <taxon>Spirosoma</taxon>
    </lineage>
</organism>
<dbReference type="InterPro" id="IPR008930">
    <property type="entry name" value="Terpenoid_cyclase/PrenylTrfase"/>
</dbReference>
<evidence type="ECO:0008006" key="4">
    <source>
        <dbReference type="Google" id="ProtNLM"/>
    </source>
</evidence>
<evidence type="ECO:0000256" key="1">
    <source>
        <dbReference type="SAM" id="SignalP"/>
    </source>
</evidence>
<protein>
    <recommendedName>
        <fullName evidence="4">Heparinase</fullName>
    </recommendedName>
</protein>
<feature type="chain" id="PRO_5029915160" description="Heparinase" evidence="1">
    <location>
        <begin position="30"/>
        <end position="587"/>
    </location>
</feature>
<evidence type="ECO:0000313" key="3">
    <source>
        <dbReference type="Proteomes" id="UP000501128"/>
    </source>
</evidence>
<evidence type="ECO:0000313" key="2">
    <source>
        <dbReference type="EMBL" id="QJD79803.1"/>
    </source>
</evidence>
<accession>A0A7L5DRF1</accession>
<proteinExistence type="predicted"/>
<dbReference type="AlphaFoldDB" id="A0A7L5DRF1"/>
<dbReference type="RefSeq" id="WP_169551764.1">
    <property type="nucleotide sequence ID" value="NZ_CP051677.1"/>
</dbReference>
<feature type="signal peptide" evidence="1">
    <location>
        <begin position="1"/>
        <end position="29"/>
    </location>
</feature>